<sequence>MKKVNLNSSLKAGFSLVEMLVVIAIIGIIAAIAIPNIGNINDSAKQATAQRNAQSVASVMNAAIAAGYEPAWSTIDDVLTSAQGDTVKPTSGPFNGKVFTVGDIDDEEEAAVKTYLEWDDTNKQVKYKAKNDTAP</sequence>
<dbReference type="PANTHER" id="PTHR30093">
    <property type="entry name" value="GENERAL SECRETION PATHWAY PROTEIN G"/>
    <property type="match status" value="1"/>
</dbReference>
<feature type="transmembrane region" description="Helical" evidence="1">
    <location>
        <begin position="12"/>
        <end position="34"/>
    </location>
</feature>
<organism evidence="2 3">
    <name type="scientific">Prosthecobacter debontii</name>
    <dbReference type="NCBI Taxonomy" id="48467"/>
    <lineage>
        <taxon>Bacteria</taxon>
        <taxon>Pseudomonadati</taxon>
        <taxon>Verrucomicrobiota</taxon>
        <taxon>Verrucomicrobiia</taxon>
        <taxon>Verrucomicrobiales</taxon>
        <taxon>Verrucomicrobiaceae</taxon>
        <taxon>Prosthecobacter</taxon>
    </lineage>
</organism>
<gene>
    <name evidence="2" type="ORF">SAMN02745166_01612</name>
</gene>
<accession>A0A1T4XKR9</accession>
<dbReference type="Proteomes" id="UP000190774">
    <property type="component" value="Unassembled WGS sequence"/>
</dbReference>
<dbReference type="InterPro" id="IPR012902">
    <property type="entry name" value="N_methyl_site"/>
</dbReference>
<dbReference type="OrthoDB" id="198808at2"/>
<keyword evidence="3" id="KW-1185">Reference proteome</keyword>
<name>A0A1T4XKR9_9BACT</name>
<dbReference type="SUPFAM" id="SSF54523">
    <property type="entry name" value="Pili subunits"/>
    <property type="match status" value="1"/>
</dbReference>
<dbReference type="PANTHER" id="PTHR30093:SF43">
    <property type="entry name" value="SLR2015 PROTEIN"/>
    <property type="match status" value="1"/>
</dbReference>
<dbReference type="STRING" id="48467.SAMN02745166_01612"/>
<dbReference type="InterPro" id="IPR045584">
    <property type="entry name" value="Pilin-like"/>
</dbReference>
<dbReference type="PROSITE" id="PS00409">
    <property type="entry name" value="PROKAR_NTER_METHYL"/>
    <property type="match status" value="1"/>
</dbReference>
<dbReference type="EMBL" id="FUYE01000004">
    <property type="protein sequence ID" value="SKA89748.1"/>
    <property type="molecule type" value="Genomic_DNA"/>
</dbReference>
<keyword evidence="1" id="KW-0472">Membrane</keyword>
<proteinExistence type="predicted"/>
<keyword evidence="1" id="KW-1133">Transmembrane helix</keyword>
<dbReference type="RefSeq" id="WP_078812800.1">
    <property type="nucleotide sequence ID" value="NZ_FUYE01000004.1"/>
</dbReference>
<dbReference type="Gene3D" id="3.30.700.10">
    <property type="entry name" value="Glycoprotein, Type 4 Pilin"/>
    <property type="match status" value="1"/>
</dbReference>
<protein>
    <submittedName>
        <fullName evidence="2">N-terminal methylation site-containing protein</fullName>
    </submittedName>
</protein>
<evidence type="ECO:0000256" key="1">
    <source>
        <dbReference type="SAM" id="Phobius"/>
    </source>
</evidence>
<dbReference type="AlphaFoldDB" id="A0A1T4XKR9"/>
<keyword evidence="1" id="KW-0812">Transmembrane</keyword>
<dbReference type="NCBIfam" id="TIGR02532">
    <property type="entry name" value="IV_pilin_GFxxxE"/>
    <property type="match status" value="1"/>
</dbReference>
<evidence type="ECO:0000313" key="3">
    <source>
        <dbReference type="Proteomes" id="UP000190774"/>
    </source>
</evidence>
<reference evidence="3" key="1">
    <citation type="submission" date="2017-02" db="EMBL/GenBank/DDBJ databases">
        <authorList>
            <person name="Varghese N."/>
            <person name="Submissions S."/>
        </authorList>
    </citation>
    <scope>NUCLEOTIDE SEQUENCE [LARGE SCALE GENOMIC DNA]</scope>
    <source>
        <strain evidence="3">ATCC 700200</strain>
    </source>
</reference>
<evidence type="ECO:0000313" key="2">
    <source>
        <dbReference type="EMBL" id="SKA89748.1"/>
    </source>
</evidence>
<dbReference type="Pfam" id="PF07963">
    <property type="entry name" value="N_methyl"/>
    <property type="match status" value="1"/>
</dbReference>